<sequence length="199" mass="23506">MTVHNLKKNKIMKKIILVFALMIICNINAQRTISLAQAYEYFKSPNGIPEDVSYVKDTNNDLNKFIGTWKGNYDGKTYIFRFIKKIKSGEYDIKWDYLVGKLKVTDNKGNILYNTFSLDDDKTYFSGTYLQHQSYIMDFIVNTYCNDSGVVFLRIYDNQPNKMKVLFDRDRTWYDPKKCPNYETYETTLPQKSFVLTKQ</sequence>
<protein>
    <recommendedName>
        <fullName evidence="2">DUF6705 domain-containing protein</fullName>
    </recommendedName>
</protein>
<proteinExistence type="predicted"/>
<evidence type="ECO:0000259" key="2">
    <source>
        <dbReference type="Pfam" id="PF20448"/>
    </source>
</evidence>
<evidence type="ECO:0000256" key="1">
    <source>
        <dbReference type="SAM" id="SignalP"/>
    </source>
</evidence>
<dbReference type="EMBL" id="FNAS01000001">
    <property type="protein sequence ID" value="SDD87834.1"/>
    <property type="molecule type" value="Genomic_DNA"/>
</dbReference>
<dbReference type="InterPro" id="IPR046551">
    <property type="entry name" value="DUF6705"/>
</dbReference>
<gene>
    <name evidence="3" type="ORF">SAMN05421544_101103</name>
</gene>
<keyword evidence="1" id="KW-0732">Signal</keyword>
<name>A0A1G6YBJ3_9FLAO</name>
<dbReference type="STRING" id="1071918.SAMN05421544_101103"/>
<dbReference type="Proteomes" id="UP000198517">
    <property type="component" value="Unassembled WGS sequence"/>
</dbReference>
<reference evidence="3 4" key="1">
    <citation type="submission" date="2016-10" db="EMBL/GenBank/DDBJ databases">
        <authorList>
            <person name="de Groot N.N."/>
        </authorList>
    </citation>
    <scope>NUCLEOTIDE SEQUENCE [LARGE SCALE GENOMIC DNA]</scope>
    <source>
        <strain evidence="3 4">DSM 24015</strain>
    </source>
</reference>
<feature type="signal peptide" evidence="1">
    <location>
        <begin position="1"/>
        <end position="29"/>
    </location>
</feature>
<feature type="domain" description="DUF6705" evidence="2">
    <location>
        <begin position="12"/>
        <end position="198"/>
    </location>
</feature>
<dbReference type="Pfam" id="PF20448">
    <property type="entry name" value="DUF6705"/>
    <property type="match status" value="1"/>
</dbReference>
<evidence type="ECO:0000313" key="4">
    <source>
        <dbReference type="Proteomes" id="UP000198517"/>
    </source>
</evidence>
<organism evidence="3 4">
    <name type="scientific">Riemerella columbipharyngis</name>
    <dbReference type="NCBI Taxonomy" id="1071918"/>
    <lineage>
        <taxon>Bacteria</taxon>
        <taxon>Pseudomonadati</taxon>
        <taxon>Bacteroidota</taxon>
        <taxon>Flavobacteriia</taxon>
        <taxon>Flavobacteriales</taxon>
        <taxon>Weeksellaceae</taxon>
        <taxon>Riemerella</taxon>
    </lineage>
</organism>
<dbReference type="AlphaFoldDB" id="A0A1G6YBJ3"/>
<evidence type="ECO:0000313" key="3">
    <source>
        <dbReference type="EMBL" id="SDD87834.1"/>
    </source>
</evidence>
<feature type="chain" id="PRO_5011683559" description="DUF6705 domain-containing protein" evidence="1">
    <location>
        <begin position="30"/>
        <end position="199"/>
    </location>
</feature>
<keyword evidence="4" id="KW-1185">Reference proteome</keyword>
<accession>A0A1G6YBJ3</accession>